<feature type="compositionally biased region" description="Polar residues" evidence="1">
    <location>
        <begin position="32"/>
        <end position="43"/>
    </location>
</feature>
<organism evidence="2 3">
    <name type="scientific">Fukomys damarensis</name>
    <name type="common">Damaraland mole rat</name>
    <name type="synonym">Cryptomys damarensis</name>
    <dbReference type="NCBI Taxonomy" id="885580"/>
    <lineage>
        <taxon>Eukaryota</taxon>
        <taxon>Metazoa</taxon>
        <taxon>Chordata</taxon>
        <taxon>Craniata</taxon>
        <taxon>Vertebrata</taxon>
        <taxon>Euteleostomi</taxon>
        <taxon>Mammalia</taxon>
        <taxon>Eutheria</taxon>
        <taxon>Euarchontoglires</taxon>
        <taxon>Glires</taxon>
        <taxon>Rodentia</taxon>
        <taxon>Hystricomorpha</taxon>
        <taxon>Bathyergidae</taxon>
        <taxon>Fukomys</taxon>
    </lineage>
</organism>
<dbReference type="AlphaFoldDB" id="A0A091CZR2"/>
<dbReference type="EMBL" id="KN123763">
    <property type="protein sequence ID" value="KFO23425.1"/>
    <property type="molecule type" value="Genomic_DNA"/>
</dbReference>
<accession>A0A091CZR2</accession>
<feature type="region of interest" description="Disordered" evidence="1">
    <location>
        <begin position="27"/>
        <end position="76"/>
    </location>
</feature>
<evidence type="ECO:0000256" key="1">
    <source>
        <dbReference type="SAM" id="MobiDB-lite"/>
    </source>
</evidence>
<reference evidence="2 3" key="1">
    <citation type="submission" date="2013-11" db="EMBL/GenBank/DDBJ databases">
        <title>The Damaraland mole rat (Fukomys damarensis) genome and evolution of African mole rats.</title>
        <authorList>
            <person name="Gladyshev V.N."/>
            <person name="Fang X."/>
        </authorList>
    </citation>
    <scope>NUCLEOTIDE SEQUENCE [LARGE SCALE GENOMIC DNA]</scope>
    <source>
        <tissue evidence="2">Liver</tissue>
    </source>
</reference>
<name>A0A091CZR2_FUKDA</name>
<protein>
    <submittedName>
        <fullName evidence="2">Uncharacterized protein</fullName>
    </submittedName>
</protein>
<keyword evidence="3" id="KW-1185">Reference proteome</keyword>
<sequence length="179" mass="20610">MCEVIKPKPVPKTPQLEWYKRESAEDQFVPLSDQSSSKATCQMRSWMRPQSRHQMPAQSGPPDRGGGNQIEHRNHQERRNKVTLLRLVQVQGVATGGYELICLMCDTYNRYKKLVGNYYCLDLQLVHIPACDSQASELFISPSLLLTGKQSWTFLPRFTPHVLLPDLARFWHPQTPEMT</sequence>
<dbReference type="Proteomes" id="UP000028990">
    <property type="component" value="Unassembled WGS sequence"/>
</dbReference>
<evidence type="ECO:0000313" key="2">
    <source>
        <dbReference type="EMBL" id="KFO23425.1"/>
    </source>
</evidence>
<gene>
    <name evidence="2" type="ORF">H920_15185</name>
</gene>
<proteinExistence type="predicted"/>
<evidence type="ECO:0000313" key="3">
    <source>
        <dbReference type="Proteomes" id="UP000028990"/>
    </source>
</evidence>